<keyword evidence="4 9" id="KW-1133">Transmembrane helix</keyword>
<reference evidence="11" key="1">
    <citation type="submission" date="2015-10" db="EMBL/GenBank/DDBJ databases">
        <authorList>
            <person name="Gilbert D.G."/>
        </authorList>
    </citation>
    <scope>NUCLEOTIDE SEQUENCE</scope>
</reference>
<evidence type="ECO:0000256" key="2">
    <source>
        <dbReference type="ARBA" id="ARBA00022475"/>
    </source>
</evidence>
<evidence type="ECO:0000256" key="8">
    <source>
        <dbReference type="ARBA" id="ARBA00024235"/>
    </source>
</evidence>
<dbReference type="InterPro" id="IPR026039">
    <property type="entry name" value="YfgM"/>
</dbReference>
<gene>
    <name evidence="11" type="ORF">MGWOODY_Tha60</name>
</gene>
<dbReference type="Gene3D" id="1.25.40.10">
    <property type="entry name" value="Tetratricopeptide repeat domain"/>
    <property type="match status" value="1"/>
</dbReference>
<keyword evidence="5 9" id="KW-0472">Membrane</keyword>
<feature type="domain" description="Ancillary SecYEG translocon subunit/Cell division coordinator CpoB TPR" evidence="10">
    <location>
        <begin position="15"/>
        <end position="215"/>
    </location>
</feature>
<organism evidence="11">
    <name type="scientific">hydrothermal vent metagenome</name>
    <dbReference type="NCBI Taxonomy" id="652676"/>
    <lineage>
        <taxon>unclassified sequences</taxon>
        <taxon>metagenomes</taxon>
        <taxon>ecological metagenomes</taxon>
    </lineage>
</organism>
<name>A0A160TCY2_9ZZZZ</name>
<keyword evidence="3 9" id="KW-0812">Transmembrane</keyword>
<dbReference type="GO" id="GO:0005886">
    <property type="term" value="C:plasma membrane"/>
    <property type="evidence" value="ECO:0007669"/>
    <property type="project" value="UniProtKB-SubCell"/>
</dbReference>
<evidence type="ECO:0000256" key="4">
    <source>
        <dbReference type="ARBA" id="ARBA00022989"/>
    </source>
</evidence>
<evidence type="ECO:0000313" key="11">
    <source>
        <dbReference type="EMBL" id="CUS40894.1"/>
    </source>
</evidence>
<dbReference type="AlphaFoldDB" id="A0A160TCY2"/>
<sequence>MTELRTDEEQAEALKKWWSDNGAGVVTTIAVVAAGWFGWGAWQNNQQQTGEAASAVYSQLVELSAKPAESQDAAAKAEMQALAEQLKSDYSSTSYADFGSLFIARFAAEAGDYDSAVAELNALIASADKGPIKYTAQARLAAILVQQEKLDEALAIVTNIPDPAYAPQFEETRGDALFLKGDKAAAREAYLRALGAAQELGINNPALQRKADSLAIAGDA</sequence>
<dbReference type="PIRSF" id="PIRSF006170">
    <property type="entry name" value="YfgM"/>
    <property type="match status" value="1"/>
</dbReference>
<comment type="similarity">
    <text evidence="7">Belongs to the YfgM family.</text>
</comment>
<dbReference type="InterPro" id="IPR018704">
    <property type="entry name" value="SecYEG/CpoB_TPR"/>
</dbReference>
<dbReference type="InterPro" id="IPR011990">
    <property type="entry name" value="TPR-like_helical_dom_sf"/>
</dbReference>
<evidence type="ECO:0000256" key="6">
    <source>
        <dbReference type="ARBA" id="ARBA00023186"/>
    </source>
</evidence>
<dbReference type="SUPFAM" id="SSF48452">
    <property type="entry name" value="TPR-like"/>
    <property type="match status" value="1"/>
</dbReference>
<dbReference type="EMBL" id="CZQC01000028">
    <property type="protein sequence ID" value="CUS40894.1"/>
    <property type="molecule type" value="Genomic_DNA"/>
</dbReference>
<proteinExistence type="inferred from homology"/>
<feature type="transmembrane region" description="Helical" evidence="9">
    <location>
        <begin position="21"/>
        <end position="42"/>
    </location>
</feature>
<comment type="subcellular location">
    <subcellularLocation>
        <location evidence="1">Cell membrane</location>
        <topology evidence="1">Single-pass type II membrane protein</topology>
    </subcellularLocation>
</comment>
<dbReference type="GO" id="GO:0044877">
    <property type="term" value="F:protein-containing complex binding"/>
    <property type="evidence" value="ECO:0007669"/>
    <property type="project" value="InterPro"/>
</dbReference>
<evidence type="ECO:0000259" key="10">
    <source>
        <dbReference type="Pfam" id="PF09976"/>
    </source>
</evidence>
<evidence type="ECO:0000256" key="7">
    <source>
        <dbReference type="ARBA" id="ARBA00024197"/>
    </source>
</evidence>
<protein>
    <recommendedName>
        <fullName evidence="8">Ancillary SecYEG translocon subunit</fullName>
    </recommendedName>
</protein>
<evidence type="ECO:0000256" key="5">
    <source>
        <dbReference type="ARBA" id="ARBA00023136"/>
    </source>
</evidence>
<evidence type="ECO:0000256" key="1">
    <source>
        <dbReference type="ARBA" id="ARBA00004401"/>
    </source>
</evidence>
<evidence type="ECO:0000256" key="9">
    <source>
        <dbReference type="SAM" id="Phobius"/>
    </source>
</evidence>
<dbReference type="PANTHER" id="PTHR38035">
    <property type="entry name" value="UPF0070 PROTEIN YFGM"/>
    <property type="match status" value="1"/>
</dbReference>
<keyword evidence="2" id="KW-1003">Cell membrane</keyword>
<keyword evidence="6" id="KW-0143">Chaperone</keyword>
<dbReference type="PANTHER" id="PTHR38035:SF1">
    <property type="entry name" value="ANCILLARY SECYEG TRANSLOCON SUBUNIT"/>
    <property type="match status" value="1"/>
</dbReference>
<accession>A0A160TCY2</accession>
<dbReference type="Pfam" id="PF09976">
    <property type="entry name" value="TPR_21"/>
    <property type="match status" value="1"/>
</dbReference>
<evidence type="ECO:0000256" key="3">
    <source>
        <dbReference type="ARBA" id="ARBA00022692"/>
    </source>
</evidence>